<comment type="similarity">
    <text evidence="1 3">Belongs to the enoyl-CoA hydratase/isomerase family.</text>
</comment>
<dbReference type="PROSITE" id="PS00166">
    <property type="entry name" value="ENOYL_COA_HYDRATASE"/>
    <property type="match status" value="1"/>
</dbReference>
<proteinExistence type="inferred from homology"/>
<dbReference type="SUPFAM" id="SSF52096">
    <property type="entry name" value="ClpP/crotonase"/>
    <property type="match status" value="1"/>
</dbReference>
<dbReference type="PANTHER" id="PTHR11941:SF54">
    <property type="entry name" value="ENOYL-COA HYDRATASE, MITOCHONDRIAL"/>
    <property type="match status" value="1"/>
</dbReference>
<name>A0ABD6AEA8_9EURY</name>
<dbReference type="PANTHER" id="PTHR11941">
    <property type="entry name" value="ENOYL-COA HYDRATASE-RELATED"/>
    <property type="match status" value="1"/>
</dbReference>
<dbReference type="Gene3D" id="3.90.226.10">
    <property type="entry name" value="2-enoyl-CoA Hydratase, Chain A, domain 1"/>
    <property type="match status" value="1"/>
</dbReference>
<dbReference type="InterPro" id="IPR018376">
    <property type="entry name" value="Enoyl-CoA_hyd/isom_CS"/>
</dbReference>
<evidence type="ECO:0000256" key="2">
    <source>
        <dbReference type="ARBA" id="ARBA00023239"/>
    </source>
</evidence>
<dbReference type="Proteomes" id="UP001596547">
    <property type="component" value="Unassembled WGS sequence"/>
</dbReference>
<gene>
    <name evidence="4" type="ORF">ACFQPE_19100</name>
</gene>
<dbReference type="InterPro" id="IPR014748">
    <property type="entry name" value="Enoyl-CoA_hydra_C"/>
</dbReference>
<sequence>MDNRDRLVEVDDATSLITVTADDYAPDVVTVELDRPDRRNALNAALRAEICEICDALEAVGGLKGVVLTGSAAAGSFAAGGDVREMRGRDALEQRAALEDVPIYRRIAELSVPVVARITGYALGGGCELAMASDIRVAHHEAMLGLPEINLGIFPGGGGTQRLPRLVGVGQASRLILTGEHIDAPEAADIGLVDEVCDDTHALDERVAEIATALSAKSGLALRTAKRAIRASSQTSLDAGLEYEQELFTTLFASGEKDEGIDAFLEGRDPNWRY</sequence>
<comment type="caution">
    <text evidence="4">The sequence shown here is derived from an EMBL/GenBank/DDBJ whole genome shotgun (WGS) entry which is preliminary data.</text>
</comment>
<keyword evidence="5" id="KW-1185">Reference proteome</keyword>
<dbReference type="Gene3D" id="1.10.12.10">
    <property type="entry name" value="Lyase 2-enoyl-coa Hydratase, Chain A, domain 2"/>
    <property type="match status" value="1"/>
</dbReference>
<organism evidence="4 5">
    <name type="scientific">Halomarina halobia</name>
    <dbReference type="NCBI Taxonomy" id="3033386"/>
    <lineage>
        <taxon>Archaea</taxon>
        <taxon>Methanobacteriati</taxon>
        <taxon>Methanobacteriota</taxon>
        <taxon>Stenosarchaea group</taxon>
        <taxon>Halobacteria</taxon>
        <taxon>Halobacteriales</taxon>
        <taxon>Natronomonadaceae</taxon>
        <taxon>Halomarina</taxon>
    </lineage>
</organism>
<keyword evidence="2" id="KW-0456">Lyase</keyword>
<dbReference type="InterPro" id="IPR001753">
    <property type="entry name" value="Enoyl-CoA_hydra/iso"/>
</dbReference>
<dbReference type="InterPro" id="IPR029045">
    <property type="entry name" value="ClpP/crotonase-like_dom_sf"/>
</dbReference>
<evidence type="ECO:0000313" key="4">
    <source>
        <dbReference type="EMBL" id="MFC7318889.1"/>
    </source>
</evidence>
<evidence type="ECO:0000256" key="1">
    <source>
        <dbReference type="ARBA" id="ARBA00005254"/>
    </source>
</evidence>
<dbReference type="FunFam" id="1.10.12.10:FF:000001">
    <property type="entry name" value="Probable enoyl-CoA hydratase, mitochondrial"/>
    <property type="match status" value="1"/>
</dbReference>
<protein>
    <submittedName>
        <fullName evidence="4">Enoyl-CoA hydratase/isomerase family protein</fullName>
    </submittedName>
</protein>
<dbReference type="Pfam" id="PF00378">
    <property type="entry name" value="ECH_1"/>
    <property type="match status" value="1"/>
</dbReference>
<evidence type="ECO:0000256" key="3">
    <source>
        <dbReference type="RuleBase" id="RU003707"/>
    </source>
</evidence>
<dbReference type="GO" id="GO:0016836">
    <property type="term" value="F:hydro-lyase activity"/>
    <property type="evidence" value="ECO:0007669"/>
    <property type="project" value="UniProtKB-ARBA"/>
</dbReference>
<evidence type="ECO:0000313" key="5">
    <source>
        <dbReference type="Proteomes" id="UP001596547"/>
    </source>
</evidence>
<dbReference type="CDD" id="cd06558">
    <property type="entry name" value="crotonase-like"/>
    <property type="match status" value="1"/>
</dbReference>
<reference evidence="4 5" key="1">
    <citation type="journal article" date="2019" name="Int. J. Syst. Evol. Microbiol.">
        <title>The Global Catalogue of Microorganisms (GCM) 10K type strain sequencing project: providing services to taxonomists for standard genome sequencing and annotation.</title>
        <authorList>
            <consortium name="The Broad Institute Genomics Platform"/>
            <consortium name="The Broad Institute Genome Sequencing Center for Infectious Disease"/>
            <person name="Wu L."/>
            <person name="Ma J."/>
        </authorList>
    </citation>
    <scope>NUCLEOTIDE SEQUENCE [LARGE SCALE GENOMIC DNA]</scope>
    <source>
        <strain evidence="4 5">PSR21</strain>
    </source>
</reference>
<accession>A0ABD6AEA8</accession>
<dbReference type="AlphaFoldDB" id="A0ABD6AEA8"/>
<dbReference type="EMBL" id="JBHTBF010000003">
    <property type="protein sequence ID" value="MFC7318889.1"/>
    <property type="molecule type" value="Genomic_DNA"/>
</dbReference>
<dbReference type="RefSeq" id="WP_276306277.1">
    <property type="nucleotide sequence ID" value="NZ_CP119993.1"/>
</dbReference>
<dbReference type="GeneID" id="79316923"/>